<evidence type="ECO:0000256" key="2">
    <source>
        <dbReference type="ARBA" id="ARBA00023015"/>
    </source>
</evidence>
<dbReference type="AlphaFoldDB" id="A0A4R4K7N9"/>
<organism evidence="7 8">
    <name type="scientific">Arundinibacter roseus</name>
    <dbReference type="NCBI Taxonomy" id="2070510"/>
    <lineage>
        <taxon>Bacteria</taxon>
        <taxon>Pseudomonadati</taxon>
        <taxon>Bacteroidota</taxon>
        <taxon>Cytophagia</taxon>
        <taxon>Cytophagales</taxon>
        <taxon>Spirosomataceae</taxon>
        <taxon>Arundinibacter</taxon>
    </lineage>
</organism>
<dbReference type="PANTHER" id="PTHR43133:SF46">
    <property type="entry name" value="RNA POLYMERASE SIGMA-70 FACTOR ECF SUBFAMILY"/>
    <property type="match status" value="1"/>
</dbReference>
<comment type="similarity">
    <text evidence="1">Belongs to the sigma-70 factor family. ECF subfamily.</text>
</comment>
<dbReference type="OrthoDB" id="9150024at2"/>
<dbReference type="NCBIfam" id="TIGR02937">
    <property type="entry name" value="sigma70-ECF"/>
    <property type="match status" value="1"/>
</dbReference>
<dbReference type="Proteomes" id="UP000295706">
    <property type="component" value="Unassembled WGS sequence"/>
</dbReference>
<evidence type="ECO:0000256" key="4">
    <source>
        <dbReference type="ARBA" id="ARBA00023163"/>
    </source>
</evidence>
<reference evidence="7 8" key="1">
    <citation type="submission" date="2019-02" db="EMBL/GenBank/DDBJ databases">
        <title>Arundinibacter roseus gen. nov., sp. nov., a new member of the family Cytophagaceae.</title>
        <authorList>
            <person name="Szuroczki S."/>
            <person name="Khayer B."/>
            <person name="Sproer C."/>
            <person name="Toumi M."/>
            <person name="Szabo A."/>
            <person name="Felfoldi T."/>
            <person name="Schumann P."/>
            <person name="Toth E."/>
        </authorList>
    </citation>
    <scope>NUCLEOTIDE SEQUENCE [LARGE SCALE GENOMIC DNA]</scope>
    <source>
        <strain evidence="7 8">DMA-k-7a</strain>
    </source>
</reference>
<keyword evidence="4" id="KW-0804">Transcription</keyword>
<evidence type="ECO:0000256" key="1">
    <source>
        <dbReference type="ARBA" id="ARBA00010641"/>
    </source>
</evidence>
<dbReference type="InterPro" id="IPR013325">
    <property type="entry name" value="RNA_pol_sigma_r2"/>
</dbReference>
<dbReference type="InterPro" id="IPR039425">
    <property type="entry name" value="RNA_pol_sigma-70-like"/>
</dbReference>
<proteinExistence type="inferred from homology"/>
<dbReference type="InterPro" id="IPR007627">
    <property type="entry name" value="RNA_pol_sigma70_r2"/>
</dbReference>
<dbReference type="GO" id="GO:0006352">
    <property type="term" value="P:DNA-templated transcription initiation"/>
    <property type="evidence" value="ECO:0007669"/>
    <property type="project" value="InterPro"/>
</dbReference>
<evidence type="ECO:0000259" key="6">
    <source>
        <dbReference type="Pfam" id="PF08281"/>
    </source>
</evidence>
<evidence type="ECO:0000259" key="5">
    <source>
        <dbReference type="Pfam" id="PF04542"/>
    </source>
</evidence>
<name>A0A4R4K7N9_9BACT</name>
<dbReference type="InterPro" id="IPR036388">
    <property type="entry name" value="WH-like_DNA-bd_sf"/>
</dbReference>
<sequence>MCILEQFLFRIYTILPLQSSKSGLLRTEETDLWNAFRAGDRVAFGQIYDLHIQELLSYGYRMTSDRQLIKDSIQDLFLYLWVHRENLSPTQSIKFYLYRSLRNRLIRTAEKTTEVSLDNLPFPESILTDLPYEAEWVSREQNQERSYQLQQALAKLPKRQQEVIQLRYYHDFSLEEIAKLLQINNQSVRNHLSLAVNRLRDFFEPGVLFLLLFLELLKKI</sequence>
<dbReference type="Gene3D" id="1.10.1740.10">
    <property type="match status" value="1"/>
</dbReference>
<accession>A0A4R4K7N9</accession>
<dbReference type="CDD" id="cd06171">
    <property type="entry name" value="Sigma70_r4"/>
    <property type="match status" value="1"/>
</dbReference>
<keyword evidence="3" id="KW-0731">Sigma factor</keyword>
<comment type="caution">
    <text evidence="7">The sequence shown here is derived from an EMBL/GenBank/DDBJ whole genome shotgun (WGS) entry which is preliminary data.</text>
</comment>
<dbReference type="EMBL" id="SMJU01000011">
    <property type="protein sequence ID" value="TDB62742.1"/>
    <property type="molecule type" value="Genomic_DNA"/>
</dbReference>
<protein>
    <submittedName>
        <fullName evidence="7">Sigma-70 family RNA polymerase sigma factor</fullName>
    </submittedName>
</protein>
<feature type="domain" description="RNA polymerase sigma factor 70 region 4 type 2" evidence="6">
    <location>
        <begin position="148"/>
        <end position="199"/>
    </location>
</feature>
<evidence type="ECO:0000256" key="3">
    <source>
        <dbReference type="ARBA" id="ARBA00023082"/>
    </source>
</evidence>
<dbReference type="InterPro" id="IPR013249">
    <property type="entry name" value="RNA_pol_sigma70_r4_t2"/>
</dbReference>
<dbReference type="SUPFAM" id="SSF88659">
    <property type="entry name" value="Sigma3 and sigma4 domains of RNA polymerase sigma factors"/>
    <property type="match status" value="1"/>
</dbReference>
<keyword evidence="2" id="KW-0805">Transcription regulation</keyword>
<dbReference type="GO" id="GO:0016987">
    <property type="term" value="F:sigma factor activity"/>
    <property type="evidence" value="ECO:0007669"/>
    <property type="project" value="UniProtKB-KW"/>
</dbReference>
<feature type="domain" description="RNA polymerase sigma-70 region 2" evidence="5">
    <location>
        <begin position="48"/>
        <end position="110"/>
    </location>
</feature>
<dbReference type="PANTHER" id="PTHR43133">
    <property type="entry name" value="RNA POLYMERASE ECF-TYPE SIGMA FACTO"/>
    <property type="match status" value="1"/>
</dbReference>
<keyword evidence="8" id="KW-1185">Reference proteome</keyword>
<dbReference type="InterPro" id="IPR013324">
    <property type="entry name" value="RNA_pol_sigma_r3/r4-like"/>
</dbReference>
<gene>
    <name evidence="7" type="ORF">EZE20_17560</name>
</gene>
<dbReference type="Gene3D" id="1.10.10.10">
    <property type="entry name" value="Winged helix-like DNA-binding domain superfamily/Winged helix DNA-binding domain"/>
    <property type="match status" value="1"/>
</dbReference>
<evidence type="ECO:0000313" key="8">
    <source>
        <dbReference type="Proteomes" id="UP000295706"/>
    </source>
</evidence>
<dbReference type="InterPro" id="IPR014284">
    <property type="entry name" value="RNA_pol_sigma-70_dom"/>
</dbReference>
<evidence type="ECO:0000313" key="7">
    <source>
        <dbReference type="EMBL" id="TDB62742.1"/>
    </source>
</evidence>
<dbReference type="Pfam" id="PF04542">
    <property type="entry name" value="Sigma70_r2"/>
    <property type="match status" value="1"/>
</dbReference>
<dbReference type="Pfam" id="PF08281">
    <property type="entry name" value="Sigma70_r4_2"/>
    <property type="match status" value="1"/>
</dbReference>
<dbReference type="SUPFAM" id="SSF88946">
    <property type="entry name" value="Sigma2 domain of RNA polymerase sigma factors"/>
    <property type="match status" value="1"/>
</dbReference>
<dbReference type="GO" id="GO:0003677">
    <property type="term" value="F:DNA binding"/>
    <property type="evidence" value="ECO:0007669"/>
    <property type="project" value="InterPro"/>
</dbReference>